<feature type="region of interest" description="Disordered" evidence="1">
    <location>
        <begin position="1"/>
        <end position="20"/>
    </location>
</feature>
<dbReference type="Proteomes" id="UP001565474">
    <property type="component" value="Unassembled WGS sequence"/>
</dbReference>
<evidence type="ECO:0000313" key="2">
    <source>
        <dbReference type="EMBL" id="MEY9473225.1"/>
    </source>
</evidence>
<keyword evidence="3" id="KW-1185">Reference proteome</keyword>
<dbReference type="EMBL" id="JBGBZN010000002">
    <property type="protein sequence ID" value="MEY9473225.1"/>
    <property type="molecule type" value="Genomic_DNA"/>
</dbReference>
<reference evidence="2 3" key="1">
    <citation type="submission" date="2024-07" db="EMBL/GenBank/DDBJ databases">
        <title>Genomic Encyclopedia of Type Strains, Phase V (KMG-V): Genome sequencing to study the core and pangenomes of soil and plant-associated prokaryotes.</title>
        <authorList>
            <person name="Whitman W."/>
        </authorList>
    </citation>
    <scope>NUCLEOTIDE SEQUENCE [LARGE SCALE GENOMIC DNA]</scope>
    <source>
        <strain evidence="2 3">USDA 222</strain>
    </source>
</reference>
<name>A0ABV4GQ80_9BRAD</name>
<accession>A0ABV4GQ80</accession>
<protein>
    <submittedName>
        <fullName evidence="2">Uncharacterized protein</fullName>
    </submittedName>
</protein>
<comment type="caution">
    <text evidence="2">The sequence shown here is derived from an EMBL/GenBank/DDBJ whole genome shotgun (WGS) entry which is preliminary data.</text>
</comment>
<proteinExistence type="predicted"/>
<evidence type="ECO:0000256" key="1">
    <source>
        <dbReference type="SAM" id="MobiDB-lite"/>
    </source>
</evidence>
<organism evidence="2 3">
    <name type="scientific">Bradyrhizobium yuanmingense</name>
    <dbReference type="NCBI Taxonomy" id="108015"/>
    <lineage>
        <taxon>Bacteria</taxon>
        <taxon>Pseudomonadati</taxon>
        <taxon>Pseudomonadota</taxon>
        <taxon>Alphaproteobacteria</taxon>
        <taxon>Hyphomicrobiales</taxon>
        <taxon>Nitrobacteraceae</taxon>
        <taxon>Bradyrhizobium</taxon>
    </lineage>
</organism>
<gene>
    <name evidence="2" type="ORF">ABH992_005624</name>
</gene>
<sequence length="56" mass="6491">MLQLDSKPAPEMTIDGRANSDTTAWYYLNEEAIAIPRQRNKTGRLELDRRRREVSG</sequence>
<evidence type="ECO:0000313" key="3">
    <source>
        <dbReference type="Proteomes" id="UP001565474"/>
    </source>
</evidence>
<dbReference type="RefSeq" id="WP_225126479.1">
    <property type="nucleotide sequence ID" value="NZ_JBGBYD010000002.1"/>
</dbReference>